<protein>
    <submittedName>
        <fullName evidence="10">Xenobiotic-transporting ATPase</fullName>
        <ecNumber evidence="10">3.6.3.-</ecNumber>
        <ecNumber evidence="10">3.6.3.44</ecNumber>
    </submittedName>
</protein>
<dbReference type="Pfam" id="PF00005">
    <property type="entry name" value="ABC_tran"/>
    <property type="match status" value="1"/>
</dbReference>
<evidence type="ECO:0000259" key="9">
    <source>
        <dbReference type="PROSITE" id="PS50929"/>
    </source>
</evidence>
<evidence type="ECO:0000256" key="1">
    <source>
        <dbReference type="ARBA" id="ARBA00004651"/>
    </source>
</evidence>
<feature type="transmembrane region" description="Helical" evidence="7">
    <location>
        <begin position="252"/>
        <end position="278"/>
    </location>
</feature>
<dbReference type="PANTHER" id="PTHR43394">
    <property type="entry name" value="ATP-DEPENDENT PERMEASE MDL1, MITOCHONDRIAL"/>
    <property type="match status" value="1"/>
</dbReference>
<dbReference type="PROSITE" id="PS50893">
    <property type="entry name" value="ABC_TRANSPORTER_2"/>
    <property type="match status" value="1"/>
</dbReference>
<comment type="subcellular location">
    <subcellularLocation>
        <location evidence="1">Cell membrane</location>
        <topology evidence="1">Multi-pass membrane protein</topology>
    </subcellularLocation>
</comment>
<dbReference type="CDD" id="cd03228">
    <property type="entry name" value="ABCC_MRP_Like"/>
    <property type="match status" value="1"/>
</dbReference>
<dbReference type="OrthoDB" id="9762778at2"/>
<gene>
    <name evidence="10" type="ORF">NCTC9836_00258</name>
</gene>
<dbReference type="GO" id="GO:0015421">
    <property type="term" value="F:ABC-type oligopeptide transporter activity"/>
    <property type="evidence" value="ECO:0007669"/>
    <property type="project" value="TreeGrafter"/>
</dbReference>
<dbReference type="SUPFAM" id="SSF90123">
    <property type="entry name" value="ABC transporter transmembrane region"/>
    <property type="match status" value="1"/>
</dbReference>
<dbReference type="EMBL" id="UFWZ01000001">
    <property type="protein sequence ID" value="SUY45378.1"/>
    <property type="molecule type" value="Genomic_DNA"/>
</dbReference>
<dbReference type="PANTHER" id="PTHR43394:SF1">
    <property type="entry name" value="ATP-BINDING CASSETTE SUB-FAMILY B MEMBER 10, MITOCHONDRIAL"/>
    <property type="match status" value="1"/>
</dbReference>
<keyword evidence="11" id="KW-1185">Reference proteome</keyword>
<evidence type="ECO:0000256" key="4">
    <source>
        <dbReference type="ARBA" id="ARBA00022840"/>
    </source>
</evidence>
<evidence type="ECO:0000256" key="6">
    <source>
        <dbReference type="ARBA" id="ARBA00023136"/>
    </source>
</evidence>
<dbReference type="SMART" id="SM00382">
    <property type="entry name" value="AAA"/>
    <property type="match status" value="1"/>
</dbReference>
<feature type="transmembrane region" description="Helical" evidence="7">
    <location>
        <begin position="154"/>
        <end position="172"/>
    </location>
</feature>
<evidence type="ECO:0000256" key="2">
    <source>
        <dbReference type="ARBA" id="ARBA00022692"/>
    </source>
</evidence>
<accession>A0A381J423</accession>
<dbReference type="SUPFAM" id="SSF52540">
    <property type="entry name" value="P-loop containing nucleoside triphosphate hydrolases"/>
    <property type="match status" value="1"/>
</dbReference>
<evidence type="ECO:0000259" key="8">
    <source>
        <dbReference type="PROSITE" id="PS50893"/>
    </source>
</evidence>
<keyword evidence="10" id="KW-0378">Hydrolase</keyword>
<feature type="transmembrane region" description="Helical" evidence="7">
    <location>
        <begin position="53"/>
        <end position="71"/>
    </location>
</feature>
<dbReference type="Pfam" id="PF00664">
    <property type="entry name" value="ABC_membrane"/>
    <property type="match status" value="1"/>
</dbReference>
<dbReference type="PROSITE" id="PS50929">
    <property type="entry name" value="ABC_TM1F"/>
    <property type="match status" value="1"/>
</dbReference>
<feature type="transmembrane region" description="Helical" evidence="7">
    <location>
        <begin position="125"/>
        <end position="148"/>
    </location>
</feature>
<evidence type="ECO:0000256" key="5">
    <source>
        <dbReference type="ARBA" id="ARBA00022989"/>
    </source>
</evidence>
<keyword evidence="5 7" id="KW-1133">Transmembrane helix</keyword>
<evidence type="ECO:0000313" key="11">
    <source>
        <dbReference type="Proteomes" id="UP000254664"/>
    </source>
</evidence>
<dbReference type="InterPro" id="IPR011527">
    <property type="entry name" value="ABC1_TM_dom"/>
</dbReference>
<dbReference type="EC" id="3.6.3.44" evidence="10"/>
<reference evidence="10 11" key="1">
    <citation type="submission" date="2018-06" db="EMBL/GenBank/DDBJ databases">
        <authorList>
            <consortium name="Pathogen Informatics"/>
            <person name="Doyle S."/>
        </authorList>
    </citation>
    <scope>NUCLEOTIDE SEQUENCE [LARGE SCALE GENOMIC DNA]</scope>
    <source>
        <strain evidence="10 11">NCTC9836</strain>
    </source>
</reference>
<feature type="domain" description="ABC transmembrane type-1" evidence="9">
    <location>
        <begin position="20"/>
        <end position="295"/>
    </location>
</feature>
<organism evidence="10 11">
    <name type="scientific">Clostridium putrefaciens</name>
    <dbReference type="NCBI Taxonomy" id="99675"/>
    <lineage>
        <taxon>Bacteria</taxon>
        <taxon>Bacillati</taxon>
        <taxon>Bacillota</taxon>
        <taxon>Clostridia</taxon>
        <taxon>Eubacteriales</taxon>
        <taxon>Clostridiaceae</taxon>
        <taxon>Clostridium</taxon>
    </lineage>
</organism>
<dbReference type="GO" id="GO:0016887">
    <property type="term" value="F:ATP hydrolysis activity"/>
    <property type="evidence" value="ECO:0007669"/>
    <property type="project" value="InterPro"/>
</dbReference>
<dbReference type="GO" id="GO:0005524">
    <property type="term" value="F:ATP binding"/>
    <property type="evidence" value="ECO:0007669"/>
    <property type="project" value="UniProtKB-KW"/>
</dbReference>
<feature type="domain" description="ABC transporter" evidence="8">
    <location>
        <begin position="332"/>
        <end position="539"/>
    </location>
</feature>
<keyword evidence="4" id="KW-0067">ATP-binding</keyword>
<keyword evidence="6 7" id="KW-0472">Membrane</keyword>
<dbReference type="InterPro" id="IPR036640">
    <property type="entry name" value="ABC1_TM_sf"/>
</dbReference>
<keyword evidence="3" id="KW-0547">Nucleotide-binding</keyword>
<dbReference type="RefSeq" id="WP_115640116.1">
    <property type="nucleotide sequence ID" value="NZ_UFWZ01000001.1"/>
</dbReference>
<feature type="transmembrane region" description="Helical" evidence="7">
    <location>
        <begin position="12"/>
        <end position="33"/>
    </location>
</feature>
<dbReference type="Proteomes" id="UP000254664">
    <property type="component" value="Unassembled WGS sequence"/>
</dbReference>
<sequence>MNDLKKKIKRNYTYKTMFGITFIIYMFLNLYIINILQKLIDFATKKNVNMFLKYIKIFIIILILQIIFIVLEQYFFRKVINYGNLNLNKFTFKSFLNNKSFYESSNDPGKVVSQITSDVPIISQWISIGLTTTIIQVIILVLCIGLLAMYNIGITLFIILIIIVTFIFARFISIKSSENMKRFQNILEEISKKAYEGFKSVSIIKQLNKNKYFSDTVYEISNKRSILILQNISKYNALENSELNFLADTLPLFTFIIGVFLSTSGRLSIGSALAIMLITQKLNEPIIILAELLTEKKIADEIYNRIKELYDNSADEEDVNKLPVTSFKKLNIEVNEYTFPNKKDSLLNDINLEIKRGDLISLNGESGKGKTTLINLISRFLPTDGLSGKISYNGEDIEGLKINDYYKHVLQVEQNAVLIEGTLKENLLLGDEYLKEDLKEILYTCCLENFLNTRGIDYHIKEDGKNISGGEKQRIGLARILLRRPDLLILDEVTSALNEEIREEIVKRIINYKEKYNLTLIVISHNNDFKQYSNKTCQL</sequence>
<dbReference type="AlphaFoldDB" id="A0A381J423"/>
<dbReference type="InterPro" id="IPR027417">
    <property type="entry name" value="P-loop_NTPase"/>
</dbReference>
<dbReference type="InterPro" id="IPR003439">
    <property type="entry name" value="ABC_transporter-like_ATP-bd"/>
</dbReference>
<dbReference type="InterPro" id="IPR017871">
    <property type="entry name" value="ABC_transporter-like_CS"/>
</dbReference>
<keyword evidence="2 7" id="KW-0812">Transmembrane</keyword>
<dbReference type="EC" id="3.6.3.-" evidence="10"/>
<dbReference type="GO" id="GO:0005886">
    <property type="term" value="C:plasma membrane"/>
    <property type="evidence" value="ECO:0007669"/>
    <property type="project" value="UniProtKB-SubCell"/>
</dbReference>
<proteinExistence type="predicted"/>
<dbReference type="InterPro" id="IPR039421">
    <property type="entry name" value="Type_1_exporter"/>
</dbReference>
<dbReference type="InterPro" id="IPR003593">
    <property type="entry name" value="AAA+_ATPase"/>
</dbReference>
<evidence type="ECO:0000256" key="7">
    <source>
        <dbReference type="SAM" id="Phobius"/>
    </source>
</evidence>
<dbReference type="Gene3D" id="3.40.50.300">
    <property type="entry name" value="P-loop containing nucleotide triphosphate hydrolases"/>
    <property type="match status" value="1"/>
</dbReference>
<name>A0A381J423_9CLOT</name>
<evidence type="ECO:0000313" key="10">
    <source>
        <dbReference type="EMBL" id="SUY45378.1"/>
    </source>
</evidence>
<dbReference type="Gene3D" id="1.20.1560.10">
    <property type="entry name" value="ABC transporter type 1, transmembrane domain"/>
    <property type="match status" value="1"/>
</dbReference>
<dbReference type="PROSITE" id="PS00211">
    <property type="entry name" value="ABC_TRANSPORTER_1"/>
    <property type="match status" value="1"/>
</dbReference>
<evidence type="ECO:0000256" key="3">
    <source>
        <dbReference type="ARBA" id="ARBA00022741"/>
    </source>
</evidence>